<dbReference type="EMBL" id="CM042032">
    <property type="protein sequence ID" value="KAI3777419.1"/>
    <property type="molecule type" value="Genomic_DNA"/>
</dbReference>
<sequence>MPWWNRCSADTDGNISLLTSNAKSCSSKLEVGLGTPGFSSHAKGTVAREWLARWVSSMIKRRSNSRYSSESLDGLMGALSLGVDGAVGYAEEVKLKLKSVGFAGCMTSMARSSGCGEIGN</sequence>
<comment type="caution">
    <text evidence="1">The sequence shown here is derived from an EMBL/GenBank/DDBJ whole genome shotgun (WGS) entry which is preliminary data.</text>
</comment>
<evidence type="ECO:0000313" key="2">
    <source>
        <dbReference type="Proteomes" id="UP001056120"/>
    </source>
</evidence>
<name>A0ACB9G1L3_9ASTR</name>
<reference evidence="1 2" key="2">
    <citation type="journal article" date="2022" name="Mol. Ecol. Resour.">
        <title>The genomes of chicory, endive, great burdock and yacon provide insights into Asteraceae paleo-polyploidization history and plant inulin production.</title>
        <authorList>
            <person name="Fan W."/>
            <person name="Wang S."/>
            <person name="Wang H."/>
            <person name="Wang A."/>
            <person name="Jiang F."/>
            <person name="Liu H."/>
            <person name="Zhao H."/>
            <person name="Xu D."/>
            <person name="Zhang Y."/>
        </authorList>
    </citation>
    <scope>NUCLEOTIDE SEQUENCE [LARGE SCALE GENOMIC DNA]</scope>
    <source>
        <strain evidence="2">cv. Yunnan</strain>
        <tissue evidence="1">Leaves</tissue>
    </source>
</reference>
<reference evidence="2" key="1">
    <citation type="journal article" date="2022" name="Mol. Ecol. Resour.">
        <title>The genomes of chicory, endive, great burdock and yacon provide insights into Asteraceae palaeo-polyploidization history and plant inulin production.</title>
        <authorList>
            <person name="Fan W."/>
            <person name="Wang S."/>
            <person name="Wang H."/>
            <person name="Wang A."/>
            <person name="Jiang F."/>
            <person name="Liu H."/>
            <person name="Zhao H."/>
            <person name="Xu D."/>
            <person name="Zhang Y."/>
        </authorList>
    </citation>
    <scope>NUCLEOTIDE SEQUENCE [LARGE SCALE GENOMIC DNA]</scope>
    <source>
        <strain evidence="2">cv. Yunnan</strain>
    </source>
</reference>
<dbReference type="Proteomes" id="UP001056120">
    <property type="component" value="Linkage Group LG15"/>
</dbReference>
<organism evidence="1 2">
    <name type="scientific">Smallanthus sonchifolius</name>
    <dbReference type="NCBI Taxonomy" id="185202"/>
    <lineage>
        <taxon>Eukaryota</taxon>
        <taxon>Viridiplantae</taxon>
        <taxon>Streptophyta</taxon>
        <taxon>Embryophyta</taxon>
        <taxon>Tracheophyta</taxon>
        <taxon>Spermatophyta</taxon>
        <taxon>Magnoliopsida</taxon>
        <taxon>eudicotyledons</taxon>
        <taxon>Gunneridae</taxon>
        <taxon>Pentapetalae</taxon>
        <taxon>asterids</taxon>
        <taxon>campanulids</taxon>
        <taxon>Asterales</taxon>
        <taxon>Asteraceae</taxon>
        <taxon>Asteroideae</taxon>
        <taxon>Heliantheae alliance</taxon>
        <taxon>Millerieae</taxon>
        <taxon>Smallanthus</taxon>
    </lineage>
</organism>
<keyword evidence="2" id="KW-1185">Reference proteome</keyword>
<proteinExistence type="predicted"/>
<accession>A0ACB9G1L3</accession>
<evidence type="ECO:0000313" key="1">
    <source>
        <dbReference type="EMBL" id="KAI3777419.1"/>
    </source>
</evidence>
<protein>
    <submittedName>
        <fullName evidence="1">Uncharacterized protein</fullName>
    </submittedName>
</protein>
<gene>
    <name evidence="1" type="ORF">L1987_47219</name>
</gene>